<dbReference type="AlphaFoldDB" id="A0A5M6BTK9"/>
<dbReference type="RefSeq" id="XP_031858280.1">
    <property type="nucleotide sequence ID" value="XM_032007454.1"/>
</dbReference>
<evidence type="ECO:0000313" key="2">
    <source>
        <dbReference type="EMBL" id="WWD20895.1"/>
    </source>
</evidence>
<proteinExistence type="predicted"/>
<feature type="region of interest" description="Disordered" evidence="1">
    <location>
        <begin position="593"/>
        <end position="616"/>
    </location>
</feature>
<reference evidence="2" key="2">
    <citation type="submission" date="2024-01" db="EMBL/GenBank/DDBJ databases">
        <title>Comparative genomics of Cryptococcus and Kwoniella reveals pathogenesis evolution and contrasting modes of karyotype evolution via chromosome fusion or intercentromeric recombination.</title>
        <authorList>
            <person name="Coelho M.A."/>
            <person name="David-Palma M."/>
            <person name="Shea T."/>
            <person name="Bowers K."/>
            <person name="McGinley-Smith S."/>
            <person name="Mohammad A.W."/>
            <person name="Gnirke A."/>
            <person name="Yurkov A.M."/>
            <person name="Nowrousian M."/>
            <person name="Sun S."/>
            <person name="Cuomo C.A."/>
            <person name="Heitman J."/>
        </authorList>
    </citation>
    <scope>NUCLEOTIDE SEQUENCE</scope>
    <source>
        <strain evidence="2">CBS 12478</strain>
    </source>
</reference>
<dbReference type="GeneID" id="43591622"/>
<dbReference type="KEGG" id="ksn:43591622"/>
<feature type="region of interest" description="Disordered" evidence="1">
    <location>
        <begin position="638"/>
        <end position="675"/>
    </location>
</feature>
<feature type="region of interest" description="Disordered" evidence="1">
    <location>
        <begin position="1"/>
        <end position="280"/>
    </location>
</feature>
<dbReference type="EMBL" id="CP144059">
    <property type="protein sequence ID" value="WWD20895.1"/>
    <property type="molecule type" value="Genomic_DNA"/>
</dbReference>
<feature type="compositionally biased region" description="Basic and acidic residues" evidence="1">
    <location>
        <begin position="182"/>
        <end position="209"/>
    </location>
</feature>
<feature type="region of interest" description="Disordered" evidence="1">
    <location>
        <begin position="314"/>
        <end position="411"/>
    </location>
</feature>
<reference evidence="2" key="1">
    <citation type="submission" date="2017-08" db="EMBL/GenBank/DDBJ databases">
        <authorList>
            <person name="Cuomo C."/>
            <person name="Billmyre B."/>
            <person name="Heitman J."/>
        </authorList>
    </citation>
    <scope>NUCLEOTIDE SEQUENCE</scope>
    <source>
        <strain evidence="2">CBS 12478</strain>
    </source>
</reference>
<organism evidence="2 3">
    <name type="scientific">Kwoniella shandongensis</name>
    <dbReference type="NCBI Taxonomy" id="1734106"/>
    <lineage>
        <taxon>Eukaryota</taxon>
        <taxon>Fungi</taxon>
        <taxon>Dikarya</taxon>
        <taxon>Basidiomycota</taxon>
        <taxon>Agaricomycotina</taxon>
        <taxon>Tremellomycetes</taxon>
        <taxon>Tremellales</taxon>
        <taxon>Cryptococcaceae</taxon>
        <taxon>Kwoniella</taxon>
    </lineage>
</organism>
<feature type="compositionally biased region" description="Polar residues" evidence="1">
    <location>
        <begin position="94"/>
        <end position="105"/>
    </location>
</feature>
<sequence>MSSRQTNPRDRSTSRSTLPPTAARPVRPPRNIDSTLPSAPAGYDLGQRHIREPLPPGVGPQLRSTAPNSDDRFRPNDVTVTVYQVRSPVMRNGMATQGSQHNTARPPTRRDQPLTRGDSSHSVSRIQYPPSTSDDRQRPGPTGRPSGRSWVEDPGVGHDQRHVDSSTRPPERNAGYEIVVIEPRDANRSETCQECKTLADPDRRRDQRPKAIGQAGPPRGSSREYTPQPTISSMLPSQKKQVSFDDNVGFGSEGFRAQADSRYRRETSLQMPPKESQNPQRFDRVHRPMFSRLTREDSISPDTDSQFLSTIGKREGNDFISPSPLNWPRTDRSLPYRASSYGPTTAEKQYRDHRATGSPVLPETRRTINTDDATRSAESDRKYMGRQRRGGGPADPLGSPPTTSPSQEYNQHNTSYEISTGFRKEWDHKKPFMTISIRTGDKMDREIRYTFNPPLVLDTDTFSEDTWRGLLTKGYKRFTCNGYEHFETPMIDIENILAGQSRKVIEETKQKVIDEAVQWRQEQLTADDRFKAPEVDINSHGKLNPTYRREFDVRDSNGNFHTSSVRALSQLEPRNSPNTVQTTCPAMSREVLRGLDRDVPISDGDTGTSDRRAATPYRSVDVASDFLDRKASWERLRPEKQREVMERTVPSRASARQTTGKGGGSSDQVRITSIR</sequence>
<protein>
    <submittedName>
        <fullName evidence="2">Uncharacterized protein</fullName>
    </submittedName>
</protein>
<feature type="compositionally biased region" description="Basic and acidic residues" evidence="1">
    <location>
        <begin position="363"/>
        <end position="383"/>
    </location>
</feature>
<feature type="compositionally biased region" description="Polar residues" evidence="1">
    <location>
        <begin position="666"/>
        <end position="675"/>
    </location>
</feature>
<evidence type="ECO:0000256" key="1">
    <source>
        <dbReference type="SAM" id="MobiDB-lite"/>
    </source>
</evidence>
<evidence type="ECO:0000313" key="3">
    <source>
        <dbReference type="Proteomes" id="UP000322225"/>
    </source>
</evidence>
<feature type="compositionally biased region" description="Polar residues" evidence="1">
    <location>
        <begin position="120"/>
        <end position="132"/>
    </location>
</feature>
<feature type="compositionally biased region" description="Basic and acidic residues" evidence="1">
    <location>
        <begin position="155"/>
        <end position="171"/>
    </location>
</feature>
<keyword evidence="3" id="KW-1185">Reference proteome</keyword>
<accession>A0A5M6BTK9</accession>
<gene>
    <name evidence="2" type="ORF">CI109_105373</name>
</gene>
<name>A0A5M6BTK9_9TREE</name>
<feature type="compositionally biased region" description="Polar residues" evidence="1">
    <location>
        <begin position="223"/>
        <end position="241"/>
    </location>
</feature>
<dbReference type="Proteomes" id="UP000322225">
    <property type="component" value="Chromosome 9"/>
</dbReference>